<reference evidence="4" key="1">
    <citation type="submission" date="2018-05" db="EMBL/GenBank/DDBJ databases">
        <authorList>
            <person name="Lanie J.A."/>
            <person name="Ng W.-L."/>
            <person name="Kazmierczak K.M."/>
            <person name="Andrzejewski T.M."/>
            <person name="Davidsen T.M."/>
            <person name="Wayne K.J."/>
            <person name="Tettelin H."/>
            <person name="Glass J.I."/>
            <person name="Rusch D."/>
            <person name="Podicherti R."/>
            <person name="Tsui H.-C.T."/>
            <person name="Winkler M.E."/>
        </authorList>
    </citation>
    <scope>NUCLEOTIDE SEQUENCE</scope>
</reference>
<feature type="non-terminal residue" evidence="4">
    <location>
        <position position="207"/>
    </location>
</feature>
<feature type="compositionally biased region" description="Basic and acidic residues" evidence="2">
    <location>
        <begin position="179"/>
        <end position="196"/>
    </location>
</feature>
<gene>
    <name evidence="4" type="ORF">METZ01_LOCUS515049</name>
</gene>
<dbReference type="CDD" id="cd03221">
    <property type="entry name" value="ABCF_EF-3"/>
    <property type="match status" value="1"/>
</dbReference>
<dbReference type="AlphaFoldDB" id="A0A383F185"/>
<dbReference type="InterPro" id="IPR027417">
    <property type="entry name" value="P-loop_NTPase"/>
</dbReference>
<evidence type="ECO:0000256" key="1">
    <source>
        <dbReference type="ARBA" id="ARBA00022737"/>
    </source>
</evidence>
<dbReference type="GO" id="GO:0005524">
    <property type="term" value="F:ATP binding"/>
    <property type="evidence" value="ECO:0007669"/>
    <property type="project" value="InterPro"/>
</dbReference>
<dbReference type="InterPro" id="IPR050611">
    <property type="entry name" value="ABCF"/>
</dbReference>
<evidence type="ECO:0000256" key="2">
    <source>
        <dbReference type="SAM" id="MobiDB-lite"/>
    </source>
</evidence>
<proteinExistence type="predicted"/>
<dbReference type="InterPro" id="IPR003439">
    <property type="entry name" value="ABC_transporter-like_ATP-bd"/>
</dbReference>
<protein>
    <recommendedName>
        <fullName evidence="3">ABC transporter domain-containing protein</fullName>
    </recommendedName>
</protein>
<evidence type="ECO:0000259" key="3">
    <source>
        <dbReference type="Pfam" id="PF00005"/>
    </source>
</evidence>
<name>A0A383F185_9ZZZZ</name>
<evidence type="ECO:0000313" key="4">
    <source>
        <dbReference type="EMBL" id="SVE62195.1"/>
    </source>
</evidence>
<keyword evidence="1" id="KW-0677">Repeat</keyword>
<feature type="non-terminal residue" evidence="4">
    <location>
        <position position="1"/>
    </location>
</feature>
<dbReference type="PANTHER" id="PTHR19211:SF123">
    <property type="entry name" value="ABC TRANSPORTER"/>
    <property type="match status" value="1"/>
</dbReference>
<dbReference type="GO" id="GO:0016887">
    <property type="term" value="F:ATP hydrolysis activity"/>
    <property type="evidence" value="ECO:0007669"/>
    <property type="project" value="InterPro"/>
</dbReference>
<feature type="region of interest" description="Disordered" evidence="2">
    <location>
        <begin position="151"/>
        <end position="207"/>
    </location>
</feature>
<feature type="compositionally biased region" description="Basic residues" evidence="2">
    <location>
        <begin position="197"/>
        <end position="207"/>
    </location>
</feature>
<dbReference type="PANTHER" id="PTHR19211">
    <property type="entry name" value="ATP-BINDING TRANSPORT PROTEIN-RELATED"/>
    <property type="match status" value="1"/>
</dbReference>
<dbReference type="Gene3D" id="3.40.50.300">
    <property type="entry name" value="P-loop containing nucleotide triphosphate hydrolases"/>
    <property type="match status" value="1"/>
</dbReference>
<dbReference type="EMBL" id="UINC01230176">
    <property type="protein sequence ID" value="SVE62195.1"/>
    <property type="molecule type" value="Genomic_DNA"/>
</dbReference>
<dbReference type="SUPFAM" id="SSF52540">
    <property type="entry name" value="P-loop containing nucleoside triphosphate hydrolases"/>
    <property type="match status" value="1"/>
</dbReference>
<feature type="domain" description="ABC transporter" evidence="3">
    <location>
        <begin position="18"/>
        <end position="92"/>
    </location>
</feature>
<dbReference type="Pfam" id="PF00005">
    <property type="entry name" value="ABC_tran"/>
    <property type="match status" value="1"/>
</dbReference>
<organism evidence="4">
    <name type="scientific">marine metagenome</name>
    <dbReference type="NCBI Taxonomy" id="408172"/>
    <lineage>
        <taxon>unclassified sequences</taxon>
        <taxon>metagenomes</taxon>
        <taxon>ecological metagenomes</taxon>
    </lineage>
</organism>
<sequence length="207" mass="22691">VGRGTNVDLSHFDQLQAEVLDDRRTVLEEFKTVPGVGVDGRNPRTYLASFGFRGDSVDRRVGDLSGGEQTRLALAKTLAVPVNLLVLDEPTNHLDLPSCDVLEDALQAYPGTVVLITHDRHLIRSVADCAVEVRDGRATWYEGVPDRVLYPVRSDQTSAPSSHGAEARRSSDGAAPEGDGTKENKSKGKPQRDPRRGIRRKLERAEK</sequence>
<accession>A0A383F185</accession>